<organism evidence="1 2">
    <name type="scientific">Camellia lanceoleosa</name>
    <dbReference type="NCBI Taxonomy" id="1840588"/>
    <lineage>
        <taxon>Eukaryota</taxon>
        <taxon>Viridiplantae</taxon>
        <taxon>Streptophyta</taxon>
        <taxon>Embryophyta</taxon>
        <taxon>Tracheophyta</taxon>
        <taxon>Spermatophyta</taxon>
        <taxon>Magnoliopsida</taxon>
        <taxon>eudicotyledons</taxon>
        <taxon>Gunneridae</taxon>
        <taxon>Pentapetalae</taxon>
        <taxon>asterids</taxon>
        <taxon>Ericales</taxon>
        <taxon>Theaceae</taxon>
        <taxon>Camellia</taxon>
    </lineage>
</organism>
<dbReference type="EMBL" id="CM045766">
    <property type="protein sequence ID" value="KAI8005216.1"/>
    <property type="molecule type" value="Genomic_DNA"/>
</dbReference>
<dbReference type="Proteomes" id="UP001060215">
    <property type="component" value="Chromosome 9"/>
</dbReference>
<reference evidence="1 2" key="1">
    <citation type="journal article" date="2022" name="Plant J.">
        <title>Chromosome-level genome of Camellia lanceoleosa provides a valuable resource for understanding genome evolution and self-incompatibility.</title>
        <authorList>
            <person name="Gong W."/>
            <person name="Xiao S."/>
            <person name="Wang L."/>
            <person name="Liao Z."/>
            <person name="Chang Y."/>
            <person name="Mo W."/>
            <person name="Hu G."/>
            <person name="Li W."/>
            <person name="Zhao G."/>
            <person name="Zhu H."/>
            <person name="Hu X."/>
            <person name="Ji K."/>
            <person name="Xiang X."/>
            <person name="Song Q."/>
            <person name="Yuan D."/>
            <person name="Jin S."/>
            <person name="Zhang L."/>
        </authorList>
    </citation>
    <scope>NUCLEOTIDE SEQUENCE [LARGE SCALE GENOMIC DNA]</scope>
    <source>
        <strain evidence="1">SQ_2022a</strain>
    </source>
</reference>
<keyword evidence="2" id="KW-1185">Reference proteome</keyword>
<protein>
    <submittedName>
        <fullName evidence="1">Disease resistance protein RPM1</fullName>
    </submittedName>
</protein>
<evidence type="ECO:0000313" key="1">
    <source>
        <dbReference type="EMBL" id="KAI8005216.1"/>
    </source>
</evidence>
<evidence type="ECO:0000313" key="2">
    <source>
        <dbReference type="Proteomes" id="UP001060215"/>
    </source>
</evidence>
<comment type="caution">
    <text evidence="1">The sequence shown here is derived from an EMBL/GenBank/DDBJ whole genome shotgun (WGS) entry which is preliminary data.</text>
</comment>
<proteinExistence type="predicted"/>
<sequence>MAERAVISVIQYLGPLLASEVELLRGVHKEMVSIKAELERIHSFLKDAESRAETGDEGVKIWVKQVRQVAYRIQDVIDEHILLVVPKQPRLFGSLHKVTQMITKLKRRHEMASQIQDIKTTICEIKEGADRYKFSTSTLSEHSSTSKDNMWRDPRLASLFIGDDEVVGIESPKYELISRLVDQNQSQRAVISVVGMGGIGKTTLAKKVYDSQKVVAHFNCKAWITVSQSYKPEELLKTMIKELSGIYVLPDEGIESLIVKLRGYLSEKRYLMVFDDVWETDFWGSIRHALPKNSEGSRIIITTRKEQVAAFCTETSVDHVHELQALSQEKAWKLFCTKAFQLDFGDDVRIADSLNAASFISTVLRGLSIPSAYVSKVGPDFVYDVNHAHFSFEPTESRRQDRVLKQLPFSHRIFLTPVDGQTQMDDGAGRIETSVGGDLSSCESHRNQEPYEGMLFDSEEAARTFYDEYATRVGFVTRVLSSRKSERDGSIISRGLGCRANPENQKSERVTLQKRDRRREGCTAMILVKREKPGRWVVRKFVRDHNHPLVVSLPNRRPTHDEKDKKIQELTAELRVKKRLSGAYRDQLLSLMKDVENHNEHLSTKVQVVRNNLKELEAERKELLLHR</sequence>
<gene>
    <name evidence="1" type="ORF">LOK49_LG08G02095</name>
</gene>
<name>A0ACC0H052_9ERIC</name>
<accession>A0ACC0H052</accession>